<dbReference type="Proteomes" id="UP001381693">
    <property type="component" value="Unassembled WGS sequence"/>
</dbReference>
<reference evidence="2 3" key="1">
    <citation type="submission" date="2023-11" db="EMBL/GenBank/DDBJ databases">
        <title>Halocaridina rubra genome assembly.</title>
        <authorList>
            <person name="Smith C."/>
        </authorList>
    </citation>
    <scope>NUCLEOTIDE SEQUENCE [LARGE SCALE GENOMIC DNA]</scope>
    <source>
        <strain evidence="2">EP-1</strain>
        <tissue evidence="2">Whole</tissue>
    </source>
</reference>
<feature type="region of interest" description="Disordered" evidence="1">
    <location>
        <begin position="1"/>
        <end position="24"/>
    </location>
</feature>
<organism evidence="2 3">
    <name type="scientific">Halocaridina rubra</name>
    <name type="common">Hawaiian red shrimp</name>
    <dbReference type="NCBI Taxonomy" id="373956"/>
    <lineage>
        <taxon>Eukaryota</taxon>
        <taxon>Metazoa</taxon>
        <taxon>Ecdysozoa</taxon>
        <taxon>Arthropoda</taxon>
        <taxon>Crustacea</taxon>
        <taxon>Multicrustacea</taxon>
        <taxon>Malacostraca</taxon>
        <taxon>Eumalacostraca</taxon>
        <taxon>Eucarida</taxon>
        <taxon>Decapoda</taxon>
        <taxon>Pleocyemata</taxon>
        <taxon>Caridea</taxon>
        <taxon>Atyoidea</taxon>
        <taxon>Atyidae</taxon>
        <taxon>Halocaridina</taxon>
    </lineage>
</organism>
<accession>A0AAN8WWB6</accession>
<name>A0AAN8WWB6_HALRR</name>
<keyword evidence="3" id="KW-1185">Reference proteome</keyword>
<gene>
    <name evidence="2" type="ORF">SK128_022938</name>
</gene>
<evidence type="ECO:0000256" key="1">
    <source>
        <dbReference type="SAM" id="MobiDB-lite"/>
    </source>
</evidence>
<comment type="caution">
    <text evidence="2">The sequence shown here is derived from an EMBL/GenBank/DDBJ whole genome shotgun (WGS) entry which is preliminary data.</text>
</comment>
<sequence length="67" mass="7866">LWGTLTEAERLDNNDDDHHDGGKVTKRHSITRHCLHLQITWRDTHMLELEKRGWMSFIEPAVGSNRC</sequence>
<evidence type="ECO:0000313" key="3">
    <source>
        <dbReference type="Proteomes" id="UP001381693"/>
    </source>
</evidence>
<feature type="compositionally biased region" description="Basic and acidic residues" evidence="1">
    <location>
        <begin position="7"/>
        <end position="23"/>
    </location>
</feature>
<proteinExistence type="predicted"/>
<dbReference type="AlphaFoldDB" id="A0AAN8WWB6"/>
<protein>
    <submittedName>
        <fullName evidence="2">Uncharacterized protein</fullName>
    </submittedName>
</protein>
<feature type="non-terminal residue" evidence="2">
    <location>
        <position position="1"/>
    </location>
</feature>
<evidence type="ECO:0000313" key="2">
    <source>
        <dbReference type="EMBL" id="KAK7067505.1"/>
    </source>
</evidence>
<dbReference type="EMBL" id="JAXCGZ010018174">
    <property type="protein sequence ID" value="KAK7067505.1"/>
    <property type="molecule type" value="Genomic_DNA"/>
</dbReference>